<reference evidence="1" key="1">
    <citation type="submission" date="2022-11" db="EMBL/GenBank/DDBJ databases">
        <title>Lysinibacillus irui.</title>
        <authorList>
            <person name="Akintayo S.O."/>
        </authorList>
    </citation>
    <scope>NUCLEOTIDE SEQUENCE</scope>
    <source>
        <strain evidence="1">IRB4-01</strain>
        <plasmid evidence="1">unnamed</plasmid>
    </source>
</reference>
<accession>A0AAJ5RNM9</accession>
<gene>
    <name evidence="1" type="ORF">OU989_22600</name>
</gene>
<proteinExistence type="predicted"/>
<organism evidence="1 2">
    <name type="scientific">Lysinibacillus irui</name>
    <dbReference type="NCBI Taxonomy" id="2998077"/>
    <lineage>
        <taxon>Bacteria</taxon>
        <taxon>Bacillati</taxon>
        <taxon>Bacillota</taxon>
        <taxon>Bacilli</taxon>
        <taxon>Bacillales</taxon>
        <taxon>Bacillaceae</taxon>
        <taxon>Lysinibacillus</taxon>
    </lineage>
</organism>
<sequence>MFKWLKNKAIEIEVEEKIAKENAEEKRILLEQEEQLNLDLTSQNIPYELVQSITLNERKDLLVFATDNGTLPLRLSNDRDLLYQMNYLFPYDFVEYLQKDQIFQFKLNIAFKGFSRFLPTLPIMRLEGNSYVWFTLDLAKVINVKEIRYFADVVVGKETIAQDDLTYQSVLTNTLRYYSQKFGITLKAPLLEKVNLKTSLFTQIAISPEKEVFTIKPLRVLLSEFYHKDLEIKIKEYVEKIVNVMAWEKEFQRFQNVVDNILKTYKYDQYFKVEYHKVLSNTFSFILIRNELKLPIVSFDVDYYLIRYKNTSDYFKDLIENGVLEAISKSLQIKYKLLTKSRKLKISNNFQFNIGGDISFNLANLSLVEACLDMENFLINEYGSEMAKNVRFSLCEGFDIHKGWIGLYDQDWETVKRAYLVPLQNYNLVKYASEWPSQMVVEVRTEWCSHVLTIDTKKNKITCTLGTEVIEAKFKDGLRVFSY</sequence>
<evidence type="ECO:0000313" key="2">
    <source>
        <dbReference type="Proteomes" id="UP001219585"/>
    </source>
</evidence>
<dbReference type="KEGG" id="liu:OU989_22600"/>
<geneLocation type="plasmid" evidence="1 2">
    <name>unnamed</name>
</geneLocation>
<dbReference type="AlphaFoldDB" id="A0AAJ5RNM9"/>
<dbReference type="RefSeq" id="WP_274797533.1">
    <property type="nucleotide sequence ID" value="NZ_CP113528.1"/>
</dbReference>
<evidence type="ECO:0000313" key="1">
    <source>
        <dbReference type="EMBL" id="WDV09316.1"/>
    </source>
</evidence>
<dbReference type="EMBL" id="CP113528">
    <property type="protein sequence ID" value="WDV09316.1"/>
    <property type="molecule type" value="Genomic_DNA"/>
</dbReference>
<keyword evidence="1" id="KW-0614">Plasmid</keyword>
<name>A0AAJ5RNM9_9BACI</name>
<protein>
    <submittedName>
        <fullName evidence="1">Uncharacterized protein</fullName>
    </submittedName>
</protein>
<dbReference type="Proteomes" id="UP001219585">
    <property type="component" value="Plasmid unnamed"/>
</dbReference>